<keyword evidence="3" id="KW-0863">Zinc-finger</keyword>
<reference evidence="7" key="1">
    <citation type="submission" date="2021-06" db="EMBL/GenBank/DDBJ databases">
        <authorList>
            <person name="Hodson N. C."/>
            <person name="Mongue J. A."/>
            <person name="Jaron S. K."/>
        </authorList>
    </citation>
    <scope>NUCLEOTIDE SEQUENCE</scope>
</reference>
<dbReference type="GO" id="GO:0008270">
    <property type="term" value="F:zinc ion binding"/>
    <property type="evidence" value="ECO:0007669"/>
    <property type="project" value="UniProtKB-KW"/>
</dbReference>
<dbReference type="InterPro" id="IPR052035">
    <property type="entry name" value="ZnF_BED_domain_contain"/>
</dbReference>
<sequence length="302" mass="34572">PGFVQSINSVLQEAHDTSKRRSNIPELISPALEKELLELSQLLTPFHTLTMELQSDSITSSLVILGIITLYKKVAGINCTTDYMKALKSSLCLTITERFGAQEQFHYSGRGARKNLLRVFDNEAYILATILHPHWKLTPFEIPLPEPYQLNKYLPSIKAVKELLVREYEKEKGITTVRCENLEPSHKVSRLDFLSTFIPDQNEVGSQINDDVNEVEEYLKEKRIGRTDDPLDYYRGLETIGKFPIICRLARKYLSFPATSSSMERVFSITGSFNRARRASLATSMMEKFILYRENRKDVLGI</sequence>
<dbReference type="EMBL" id="CAJVCH010272703">
    <property type="protein sequence ID" value="CAG7734603.1"/>
    <property type="molecule type" value="Genomic_DNA"/>
</dbReference>
<keyword evidence="8" id="KW-1185">Reference proteome</keyword>
<protein>
    <recommendedName>
        <fullName evidence="6">HAT C-terminal dimerisation domain-containing protein</fullName>
    </recommendedName>
</protein>
<comment type="caution">
    <text evidence="7">The sequence shown here is derived from an EMBL/GenBank/DDBJ whole genome shotgun (WGS) entry which is preliminary data.</text>
</comment>
<keyword evidence="2" id="KW-0479">Metal-binding</keyword>
<accession>A0A8J2K7F9</accession>
<dbReference type="PANTHER" id="PTHR46481">
    <property type="entry name" value="ZINC FINGER BED DOMAIN-CONTAINING PROTEIN 4"/>
    <property type="match status" value="1"/>
</dbReference>
<dbReference type="Pfam" id="PF05699">
    <property type="entry name" value="Dimer_Tnp_hAT"/>
    <property type="match status" value="1"/>
</dbReference>
<evidence type="ECO:0000256" key="3">
    <source>
        <dbReference type="ARBA" id="ARBA00022771"/>
    </source>
</evidence>
<name>A0A8J2K7F9_9HEXA</name>
<comment type="subcellular location">
    <subcellularLocation>
        <location evidence="1">Nucleus</location>
    </subcellularLocation>
</comment>
<dbReference type="InterPro" id="IPR008906">
    <property type="entry name" value="HATC_C_dom"/>
</dbReference>
<proteinExistence type="predicted"/>
<evidence type="ECO:0000313" key="7">
    <source>
        <dbReference type="EMBL" id="CAG7734603.1"/>
    </source>
</evidence>
<dbReference type="GO" id="GO:0046983">
    <property type="term" value="F:protein dimerization activity"/>
    <property type="evidence" value="ECO:0007669"/>
    <property type="project" value="InterPro"/>
</dbReference>
<evidence type="ECO:0000259" key="6">
    <source>
        <dbReference type="Pfam" id="PF05699"/>
    </source>
</evidence>
<feature type="non-terminal residue" evidence="7">
    <location>
        <position position="1"/>
    </location>
</feature>
<evidence type="ECO:0000313" key="8">
    <source>
        <dbReference type="Proteomes" id="UP000708208"/>
    </source>
</evidence>
<gene>
    <name evidence="7" type="ORF">AFUS01_LOCUS22985</name>
</gene>
<dbReference type="GO" id="GO:0005634">
    <property type="term" value="C:nucleus"/>
    <property type="evidence" value="ECO:0007669"/>
    <property type="project" value="UniProtKB-SubCell"/>
</dbReference>
<evidence type="ECO:0000256" key="5">
    <source>
        <dbReference type="ARBA" id="ARBA00023242"/>
    </source>
</evidence>
<dbReference type="PANTHER" id="PTHR46481:SF10">
    <property type="entry name" value="ZINC FINGER BED DOMAIN-CONTAINING PROTEIN 39"/>
    <property type="match status" value="1"/>
</dbReference>
<organism evidence="7 8">
    <name type="scientific">Allacma fusca</name>
    <dbReference type="NCBI Taxonomy" id="39272"/>
    <lineage>
        <taxon>Eukaryota</taxon>
        <taxon>Metazoa</taxon>
        <taxon>Ecdysozoa</taxon>
        <taxon>Arthropoda</taxon>
        <taxon>Hexapoda</taxon>
        <taxon>Collembola</taxon>
        <taxon>Symphypleona</taxon>
        <taxon>Sminthuridae</taxon>
        <taxon>Allacma</taxon>
    </lineage>
</organism>
<keyword evidence="5" id="KW-0539">Nucleus</keyword>
<dbReference type="Proteomes" id="UP000708208">
    <property type="component" value="Unassembled WGS sequence"/>
</dbReference>
<evidence type="ECO:0000256" key="4">
    <source>
        <dbReference type="ARBA" id="ARBA00022833"/>
    </source>
</evidence>
<keyword evidence="4" id="KW-0862">Zinc</keyword>
<feature type="domain" description="HAT C-terminal dimerisation" evidence="6">
    <location>
        <begin position="214"/>
        <end position="291"/>
    </location>
</feature>
<dbReference type="AlphaFoldDB" id="A0A8J2K7F9"/>
<evidence type="ECO:0000256" key="2">
    <source>
        <dbReference type="ARBA" id="ARBA00022723"/>
    </source>
</evidence>
<evidence type="ECO:0000256" key="1">
    <source>
        <dbReference type="ARBA" id="ARBA00004123"/>
    </source>
</evidence>
<dbReference type="OrthoDB" id="3062869at2759"/>